<evidence type="ECO:0000313" key="12">
    <source>
        <dbReference type="Proteomes" id="UP000030759"/>
    </source>
</evidence>
<dbReference type="InterPro" id="IPR017441">
    <property type="entry name" value="Protein_kinase_ATP_BS"/>
</dbReference>
<evidence type="ECO:0000256" key="5">
    <source>
        <dbReference type="ARBA" id="ARBA00022777"/>
    </source>
</evidence>
<evidence type="ECO:0000256" key="4">
    <source>
        <dbReference type="ARBA" id="ARBA00022741"/>
    </source>
</evidence>
<dbReference type="SUPFAM" id="SSF56112">
    <property type="entry name" value="Protein kinase-like (PK-like)"/>
    <property type="match status" value="1"/>
</dbReference>
<dbReference type="PANTHER" id="PTHR24356:SF176">
    <property type="entry name" value="RAC-BETA SERINE_THREONINE-PROTEIN KINASE"/>
    <property type="match status" value="1"/>
</dbReference>
<dbReference type="InterPro" id="IPR011009">
    <property type="entry name" value="Kinase-like_dom_sf"/>
</dbReference>
<reference evidence="12" key="1">
    <citation type="journal article" date="2013" name="Nat. Biotechnol.">
        <title>Chinese hamster genome sequenced from sorted chromosomes.</title>
        <authorList>
            <person name="Brinkrolf K."/>
            <person name="Rupp O."/>
            <person name="Laux H."/>
            <person name="Kollin F."/>
            <person name="Ernst W."/>
            <person name="Linke B."/>
            <person name="Kofler R."/>
            <person name="Romand S."/>
            <person name="Hesse F."/>
            <person name="Budach W.E."/>
            <person name="Galosy S."/>
            <person name="Muller D."/>
            <person name="Noll T."/>
            <person name="Wienberg J."/>
            <person name="Jostock T."/>
            <person name="Leonard M."/>
            <person name="Grillari J."/>
            <person name="Tauch A."/>
            <person name="Goesmann A."/>
            <person name="Helk B."/>
            <person name="Mott J.E."/>
            <person name="Puhler A."/>
            <person name="Borth N."/>
        </authorList>
    </citation>
    <scope>NUCLEOTIDE SEQUENCE [LARGE SCALE GENOMIC DNA]</scope>
    <source>
        <strain evidence="12">17A/GY</strain>
    </source>
</reference>
<evidence type="ECO:0000256" key="7">
    <source>
        <dbReference type="ARBA" id="ARBA00047899"/>
    </source>
</evidence>
<keyword evidence="2" id="KW-0723">Serine/threonine-protein kinase</keyword>
<dbReference type="InterPro" id="IPR050236">
    <property type="entry name" value="Ser_Thr_kinase_AGC"/>
</dbReference>
<dbReference type="GO" id="GO:0005524">
    <property type="term" value="F:ATP binding"/>
    <property type="evidence" value="ECO:0007669"/>
    <property type="project" value="UniProtKB-UniRule"/>
</dbReference>
<organism evidence="11 12">
    <name type="scientific">Cricetulus griseus</name>
    <name type="common">Chinese hamster</name>
    <name type="synonym">Cricetulus barabensis griseus</name>
    <dbReference type="NCBI Taxonomy" id="10029"/>
    <lineage>
        <taxon>Eukaryota</taxon>
        <taxon>Metazoa</taxon>
        <taxon>Chordata</taxon>
        <taxon>Craniata</taxon>
        <taxon>Vertebrata</taxon>
        <taxon>Euteleostomi</taxon>
        <taxon>Mammalia</taxon>
        <taxon>Eutheria</taxon>
        <taxon>Euarchontoglires</taxon>
        <taxon>Glires</taxon>
        <taxon>Rodentia</taxon>
        <taxon>Myomorpha</taxon>
        <taxon>Muroidea</taxon>
        <taxon>Cricetidae</taxon>
        <taxon>Cricetinae</taxon>
        <taxon>Cricetulus</taxon>
    </lineage>
</organism>
<dbReference type="GO" id="GO:0106310">
    <property type="term" value="F:protein serine kinase activity"/>
    <property type="evidence" value="ECO:0007669"/>
    <property type="project" value="RHEA"/>
</dbReference>
<evidence type="ECO:0000256" key="6">
    <source>
        <dbReference type="ARBA" id="ARBA00022840"/>
    </source>
</evidence>
<dbReference type="PANTHER" id="PTHR24356">
    <property type="entry name" value="SERINE/THREONINE-PROTEIN KINASE"/>
    <property type="match status" value="1"/>
</dbReference>
<protein>
    <recommendedName>
        <fullName evidence="1">non-specific serine/threonine protein kinase</fullName>
        <ecNumber evidence="1">2.7.11.1</ecNumber>
    </recommendedName>
</protein>
<keyword evidence="5 11" id="KW-0418">Kinase</keyword>
<keyword evidence="4 9" id="KW-0547">Nucleotide-binding</keyword>
<keyword evidence="6 9" id="KW-0067">ATP-binding</keyword>
<dbReference type="GO" id="GO:0035556">
    <property type="term" value="P:intracellular signal transduction"/>
    <property type="evidence" value="ECO:0007669"/>
    <property type="project" value="TreeGrafter"/>
</dbReference>
<name>A0A061HXG4_CRIGR</name>
<evidence type="ECO:0000256" key="8">
    <source>
        <dbReference type="ARBA" id="ARBA00048679"/>
    </source>
</evidence>
<evidence type="ECO:0000259" key="10">
    <source>
        <dbReference type="PROSITE" id="PS50011"/>
    </source>
</evidence>
<evidence type="ECO:0000256" key="9">
    <source>
        <dbReference type="PROSITE-ProRule" id="PRU10141"/>
    </source>
</evidence>
<sequence length="99" mass="11248">MRSLEEWMRTIQMVANSLKHRDPGDNALEYKCGSPSDSSSSEMMEVAVNKARAKVTMNDFDYLKLLGKGTFGKVILVREKATGRYYAMKILRKEVIIAK</sequence>
<evidence type="ECO:0000313" key="11">
    <source>
        <dbReference type="EMBL" id="ERE50479.1"/>
    </source>
</evidence>
<comment type="catalytic activity">
    <reaction evidence="8">
        <text>L-seryl-[protein] + ATP = O-phospho-L-seryl-[protein] + ADP + H(+)</text>
        <dbReference type="Rhea" id="RHEA:17989"/>
        <dbReference type="Rhea" id="RHEA-COMP:9863"/>
        <dbReference type="Rhea" id="RHEA-COMP:11604"/>
        <dbReference type="ChEBI" id="CHEBI:15378"/>
        <dbReference type="ChEBI" id="CHEBI:29999"/>
        <dbReference type="ChEBI" id="CHEBI:30616"/>
        <dbReference type="ChEBI" id="CHEBI:83421"/>
        <dbReference type="ChEBI" id="CHEBI:456216"/>
        <dbReference type="EC" id="2.7.11.1"/>
    </reaction>
</comment>
<keyword evidence="3 11" id="KW-0808">Transferase</keyword>
<dbReference type="PROSITE" id="PS00107">
    <property type="entry name" value="PROTEIN_KINASE_ATP"/>
    <property type="match status" value="1"/>
</dbReference>
<dbReference type="AlphaFoldDB" id="A0A061HXG4"/>
<feature type="binding site" evidence="9">
    <location>
        <position position="99"/>
    </location>
    <ligand>
        <name>ATP</name>
        <dbReference type="ChEBI" id="CHEBI:30616"/>
    </ligand>
</feature>
<accession>A0A061HXG4</accession>
<dbReference type="InterPro" id="IPR000719">
    <property type="entry name" value="Prot_kinase_dom"/>
</dbReference>
<gene>
    <name evidence="11" type="ORF">H671_21458</name>
</gene>
<evidence type="ECO:0000256" key="1">
    <source>
        <dbReference type="ARBA" id="ARBA00012513"/>
    </source>
</evidence>
<dbReference type="EMBL" id="KE689000">
    <property type="protein sequence ID" value="ERE50479.1"/>
    <property type="molecule type" value="Genomic_DNA"/>
</dbReference>
<dbReference type="EC" id="2.7.11.1" evidence="1"/>
<feature type="non-terminal residue" evidence="11">
    <location>
        <position position="99"/>
    </location>
</feature>
<dbReference type="Proteomes" id="UP000030759">
    <property type="component" value="Unassembled WGS sequence"/>
</dbReference>
<dbReference type="Gene3D" id="3.30.200.20">
    <property type="entry name" value="Phosphorylase Kinase, domain 1"/>
    <property type="match status" value="1"/>
</dbReference>
<feature type="domain" description="Protein kinase" evidence="10">
    <location>
        <begin position="60"/>
        <end position="99"/>
    </location>
</feature>
<proteinExistence type="predicted"/>
<dbReference type="GO" id="GO:0004674">
    <property type="term" value="F:protein serine/threonine kinase activity"/>
    <property type="evidence" value="ECO:0007669"/>
    <property type="project" value="UniProtKB-KW"/>
</dbReference>
<dbReference type="PROSITE" id="PS50011">
    <property type="entry name" value="PROTEIN_KINASE_DOM"/>
    <property type="match status" value="1"/>
</dbReference>
<comment type="catalytic activity">
    <reaction evidence="7">
        <text>L-threonyl-[protein] + ATP = O-phospho-L-threonyl-[protein] + ADP + H(+)</text>
        <dbReference type="Rhea" id="RHEA:46608"/>
        <dbReference type="Rhea" id="RHEA-COMP:11060"/>
        <dbReference type="Rhea" id="RHEA-COMP:11605"/>
        <dbReference type="ChEBI" id="CHEBI:15378"/>
        <dbReference type="ChEBI" id="CHEBI:30013"/>
        <dbReference type="ChEBI" id="CHEBI:30616"/>
        <dbReference type="ChEBI" id="CHEBI:61977"/>
        <dbReference type="ChEBI" id="CHEBI:456216"/>
        <dbReference type="EC" id="2.7.11.1"/>
    </reaction>
</comment>
<evidence type="ECO:0000256" key="2">
    <source>
        <dbReference type="ARBA" id="ARBA00022527"/>
    </source>
</evidence>
<evidence type="ECO:0000256" key="3">
    <source>
        <dbReference type="ARBA" id="ARBA00022679"/>
    </source>
</evidence>